<keyword evidence="3" id="KW-1185">Reference proteome</keyword>
<name>A0A3D9SXU6_9ACTN</name>
<accession>A0A3D9SXU6</accession>
<keyword evidence="2" id="KW-0503">Monooxygenase</keyword>
<reference evidence="2 3" key="1">
    <citation type="submission" date="2018-08" db="EMBL/GenBank/DDBJ databases">
        <title>Sequencing the genomes of 1000 actinobacteria strains.</title>
        <authorList>
            <person name="Klenk H.-P."/>
        </authorList>
    </citation>
    <scope>NUCLEOTIDE SEQUENCE [LARGE SCALE GENOMIC DNA]</scope>
    <source>
        <strain evidence="2 3">DSM 43927</strain>
    </source>
</reference>
<evidence type="ECO:0000313" key="2">
    <source>
        <dbReference type="EMBL" id="REE97384.1"/>
    </source>
</evidence>
<dbReference type="AlphaFoldDB" id="A0A3D9SXU6"/>
<keyword evidence="2" id="KW-0560">Oxidoreductase</keyword>
<evidence type="ECO:0000313" key="3">
    <source>
        <dbReference type="Proteomes" id="UP000256661"/>
    </source>
</evidence>
<feature type="domain" description="ABM" evidence="1">
    <location>
        <begin position="33"/>
        <end position="89"/>
    </location>
</feature>
<dbReference type="Proteomes" id="UP000256661">
    <property type="component" value="Unassembled WGS sequence"/>
</dbReference>
<proteinExistence type="predicted"/>
<gene>
    <name evidence="2" type="ORF">DFJ69_2852</name>
</gene>
<dbReference type="GO" id="GO:0004497">
    <property type="term" value="F:monooxygenase activity"/>
    <property type="evidence" value="ECO:0007669"/>
    <property type="project" value="UniProtKB-KW"/>
</dbReference>
<dbReference type="SUPFAM" id="SSF54909">
    <property type="entry name" value="Dimeric alpha+beta barrel"/>
    <property type="match status" value="1"/>
</dbReference>
<dbReference type="Pfam" id="PF03992">
    <property type="entry name" value="ABM"/>
    <property type="match status" value="1"/>
</dbReference>
<comment type="caution">
    <text evidence="2">The sequence shown here is derived from an EMBL/GenBank/DDBJ whole genome shotgun (WGS) entry which is preliminary data.</text>
</comment>
<sequence length="131" mass="14606">MGGGSCKASLRSVCVSADTGFYSIIDYTVDGHDTQREFVEVFAKIQERWVRFHPGYRSARFHVSTDGTRVYNIVHWDSEADYRHFVETSDTEGRVAAIQEALEGLSGKAEPRMTGTPTYTVVREVGPGPRS</sequence>
<organism evidence="2 3">
    <name type="scientific">Thermomonospora umbrina</name>
    <dbReference type="NCBI Taxonomy" id="111806"/>
    <lineage>
        <taxon>Bacteria</taxon>
        <taxon>Bacillati</taxon>
        <taxon>Actinomycetota</taxon>
        <taxon>Actinomycetes</taxon>
        <taxon>Streptosporangiales</taxon>
        <taxon>Thermomonosporaceae</taxon>
        <taxon>Thermomonospora</taxon>
    </lineage>
</organism>
<evidence type="ECO:0000259" key="1">
    <source>
        <dbReference type="Pfam" id="PF03992"/>
    </source>
</evidence>
<dbReference type="InterPro" id="IPR007138">
    <property type="entry name" value="ABM_dom"/>
</dbReference>
<protein>
    <submittedName>
        <fullName evidence="2">C-6 monooxygenase</fullName>
    </submittedName>
</protein>
<dbReference type="InterPro" id="IPR011008">
    <property type="entry name" value="Dimeric_a/b-barrel"/>
</dbReference>
<dbReference type="EMBL" id="QTTT01000001">
    <property type="protein sequence ID" value="REE97384.1"/>
    <property type="molecule type" value="Genomic_DNA"/>
</dbReference>
<dbReference type="Gene3D" id="3.30.70.100">
    <property type="match status" value="1"/>
</dbReference>